<evidence type="ECO:0000256" key="6">
    <source>
        <dbReference type="ARBA" id="ARBA00048169"/>
    </source>
</evidence>
<feature type="domain" description="Porphobilinogen deaminase C-terminal" evidence="10">
    <location>
        <begin position="221"/>
        <end position="290"/>
    </location>
</feature>
<keyword evidence="5 7" id="KW-0627">Porphyrin biosynthesis</keyword>
<comment type="subunit">
    <text evidence="3 7">Monomer.</text>
</comment>
<dbReference type="Gene3D" id="3.40.190.10">
    <property type="entry name" value="Periplasmic binding protein-like II"/>
    <property type="match status" value="2"/>
</dbReference>
<keyword evidence="4 7" id="KW-0808">Transferase</keyword>
<dbReference type="FunFam" id="3.40.190.10:FF:000005">
    <property type="entry name" value="Porphobilinogen deaminase"/>
    <property type="match status" value="1"/>
</dbReference>
<dbReference type="InterPro" id="IPR000860">
    <property type="entry name" value="HemC"/>
</dbReference>
<feature type="domain" description="Porphobilinogen deaminase N-terminal" evidence="9">
    <location>
        <begin position="6"/>
        <end position="207"/>
    </location>
</feature>
<dbReference type="GO" id="GO:0005737">
    <property type="term" value="C:cytoplasm"/>
    <property type="evidence" value="ECO:0007669"/>
    <property type="project" value="UniProtKB-UniRule"/>
</dbReference>
<dbReference type="EC" id="2.5.1.61" evidence="7"/>
<protein>
    <recommendedName>
        <fullName evidence="7">Porphobilinogen deaminase</fullName>
        <shortName evidence="7">PBG</shortName>
        <ecNumber evidence="7">2.5.1.61</ecNumber>
    </recommendedName>
    <alternativeName>
        <fullName evidence="7">Hydroxymethylbilane synthase</fullName>
        <shortName evidence="7">HMBS</shortName>
    </alternativeName>
    <alternativeName>
        <fullName evidence="7">Pre-uroporphyrinogen synthase</fullName>
    </alternativeName>
</protein>
<dbReference type="InterPro" id="IPR022419">
    <property type="entry name" value="Porphobilin_deaminase_cofac_BS"/>
</dbReference>
<dbReference type="EMBL" id="CP060635">
    <property type="protein sequence ID" value="QNM10414.1"/>
    <property type="molecule type" value="Genomic_DNA"/>
</dbReference>
<reference evidence="11 12" key="1">
    <citation type="submission" date="2020-08" db="EMBL/GenBank/DDBJ databases">
        <authorList>
            <person name="Liu C."/>
            <person name="Sun Q."/>
        </authorList>
    </citation>
    <scope>NUCLEOTIDE SEQUENCE [LARGE SCALE GENOMIC DNA]</scope>
    <source>
        <strain evidence="11 12">NSJ-29</strain>
    </source>
</reference>
<dbReference type="HAMAP" id="MF_00260">
    <property type="entry name" value="Porphobil_deam"/>
    <property type="match status" value="1"/>
</dbReference>
<dbReference type="GO" id="GO:0006782">
    <property type="term" value="P:protoporphyrinogen IX biosynthetic process"/>
    <property type="evidence" value="ECO:0007669"/>
    <property type="project" value="UniProtKB-UniRule"/>
</dbReference>
<sequence length="325" mass="36121">MKKKFVIGSRESALAVVQSRMVLAYLKEHCPELEPELLTMKTTGDKILDRRLDQIGGKGLFVKELDRALGEKRSDLSVHSLKDLPMEVPEELPVVYYSKREDPRDVLVLPEGRKTPDLSLPIGTSSLRRILQLQEIYPGARFESVRGNLQTRLRKLDEGQYGAIILAAAGMKRMGYEDRISRYFSIDEVIPSAGQGILALQGRKGEDYTFLEGFSDREAFYAAAAERAFVRWLDGGCSSPIAAHAQISGDILELWGLYYEEETRTCRKGRKTGPVCQAAAIGIELARELSEAGEKDCVAEEHSAAAGQVRENGGGRNRTGEEKDR</sequence>
<accession>A0A7G9GHY2</accession>
<dbReference type="AlphaFoldDB" id="A0A7G9GHY2"/>
<evidence type="ECO:0000256" key="5">
    <source>
        <dbReference type="ARBA" id="ARBA00023244"/>
    </source>
</evidence>
<evidence type="ECO:0000256" key="3">
    <source>
        <dbReference type="ARBA" id="ARBA00011245"/>
    </source>
</evidence>
<dbReference type="NCBIfam" id="TIGR00212">
    <property type="entry name" value="hemC"/>
    <property type="match status" value="1"/>
</dbReference>
<dbReference type="RefSeq" id="WP_249329689.1">
    <property type="nucleotide sequence ID" value="NZ_CP060635.1"/>
</dbReference>
<gene>
    <name evidence="7 11" type="primary">hemC</name>
    <name evidence="11" type="ORF">H9Q79_03990</name>
</gene>
<evidence type="ECO:0000256" key="2">
    <source>
        <dbReference type="ARBA" id="ARBA00005638"/>
    </source>
</evidence>
<dbReference type="InterPro" id="IPR022417">
    <property type="entry name" value="Porphobilin_deaminase_N"/>
</dbReference>
<dbReference type="SUPFAM" id="SSF54782">
    <property type="entry name" value="Porphobilinogen deaminase (hydroxymethylbilane synthase), C-terminal domain"/>
    <property type="match status" value="1"/>
</dbReference>
<feature type="region of interest" description="Disordered" evidence="8">
    <location>
        <begin position="300"/>
        <end position="325"/>
    </location>
</feature>
<dbReference type="PROSITE" id="PS00533">
    <property type="entry name" value="PORPHOBILINOGEN_DEAM"/>
    <property type="match status" value="1"/>
</dbReference>
<evidence type="ECO:0000256" key="4">
    <source>
        <dbReference type="ARBA" id="ARBA00022679"/>
    </source>
</evidence>
<dbReference type="PIRSF" id="PIRSF001438">
    <property type="entry name" value="4pyrrol_synth_OHMeBilane_synth"/>
    <property type="match status" value="1"/>
</dbReference>
<dbReference type="PANTHER" id="PTHR11557">
    <property type="entry name" value="PORPHOBILINOGEN DEAMINASE"/>
    <property type="match status" value="1"/>
</dbReference>
<dbReference type="SUPFAM" id="SSF53850">
    <property type="entry name" value="Periplasmic binding protein-like II"/>
    <property type="match status" value="1"/>
</dbReference>
<dbReference type="Pfam" id="PF01379">
    <property type="entry name" value="Porphobil_deam"/>
    <property type="match status" value="1"/>
</dbReference>
<comment type="similarity">
    <text evidence="2 7">Belongs to the HMBS family.</text>
</comment>
<feature type="modified residue" description="S-(dipyrrolylmethanemethyl)cysteine" evidence="7">
    <location>
        <position position="237"/>
    </location>
</feature>
<evidence type="ECO:0000256" key="8">
    <source>
        <dbReference type="SAM" id="MobiDB-lite"/>
    </source>
</evidence>
<evidence type="ECO:0000256" key="7">
    <source>
        <dbReference type="HAMAP-Rule" id="MF_00260"/>
    </source>
</evidence>
<dbReference type="InterPro" id="IPR022418">
    <property type="entry name" value="Porphobilinogen_deaminase_C"/>
</dbReference>
<dbReference type="KEGG" id="whj:H9Q79_03990"/>
<dbReference type="Proteomes" id="UP000515860">
    <property type="component" value="Chromosome"/>
</dbReference>
<comment type="miscellaneous">
    <text evidence="7">The porphobilinogen subunits are added to the dipyrromethane group.</text>
</comment>
<proteinExistence type="inferred from homology"/>
<dbReference type="Pfam" id="PF03900">
    <property type="entry name" value="Porphobil_deamC"/>
    <property type="match status" value="1"/>
</dbReference>
<evidence type="ECO:0000259" key="10">
    <source>
        <dbReference type="Pfam" id="PF03900"/>
    </source>
</evidence>
<dbReference type="Gene3D" id="3.30.160.40">
    <property type="entry name" value="Porphobilinogen deaminase, C-terminal domain"/>
    <property type="match status" value="1"/>
</dbReference>
<dbReference type="GO" id="GO:0004418">
    <property type="term" value="F:hydroxymethylbilane synthase activity"/>
    <property type="evidence" value="ECO:0007669"/>
    <property type="project" value="UniProtKB-UniRule"/>
</dbReference>
<evidence type="ECO:0000256" key="1">
    <source>
        <dbReference type="ARBA" id="ARBA00002869"/>
    </source>
</evidence>
<comment type="function">
    <text evidence="1 7">Tetrapolymerization of the monopyrrole PBG into the hydroxymethylbilane pre-uroporphyrinogen in several discrete steps.</text>
</comment>
<dbReference type="PANTHER" id="PTHR11557:SF0">
    <property type="entry name" value="PORPHOBILINOGEN DEAMINASE"/>
    <property type="match status" value="1"/>
</dbReference>
<evidence type="ECO:0000259" key="9">
    <source>
        <dbReference type="Pfam" id="PF01379"/>
    </source>
</evidence>
<comment type="cofactor">
    <cofactor evidence="7">
        <name>dipyrromethane</name>
        <dbReference type="ChEBI" id="CHEBI:60342"/>
    </cofactor>
    <text evidence="7">Binds 1 dipyrromethane group covalently.</text>
</comment>
<keyword evidence="12" id="KW-1185">Reference proteome</keyword>
<comment type="catalytic activity">
    <reaction evidence="6 7">
        <text>4 porphobilinogen + H2O = hydroxymethylbilane + 4 NH4(+)</text>
        <dbReference type="Rhea" id="RHEA:13185"/>
        <dbReference type="ChEBI" id="CHEBI:15377"/>
        <dbReference type="ChEBI" id="CHEBI:28938"/>
        <dbReference type="ChEBI" id="CHEBI:57845"/>
        <dbReference type="ChEBI" id="CHEBI:58126"/>
        <dbReference type="EC" id="2.5.1.61"/>
    </reaction>
</comment>
<dbReference type="InterPro" id="IPR036803">
    <property type="entry name" value="Porphobilinogen_deaminase_C_sf"/>
</dbReference>
<organism evidence="11 12">
    <name type="scientific">Wansuia hejianensis</name>
    <dbReference type="NCBI Taxonomy" id="2763667"/>
    <lineage>
        <taxon>Bacteria</taxon>
        <taxon>Bacillati</taxon>
        <taxon>Bacillota</taxon>
        <taxon>Clostridia</taxon>
        <taxon>Lachnospirales</taxon>
        <taxon>Lachnospiraceae</taxon>
        <taxon>Wansuia</taxon>
    </lineage>
</organism>
<name>A0A7G9GHY2_9FIRM</name>
<evidence type="ECO:0000313" key="12">
    <source>
        <dbReference type="Proteomes" id="UP000515860"/>
    </source>
</evidence>
<evidence type="ECO:0000313" key="11">
    <source>
        <dbReference type="EMBL" id="QNM10414.1"/>
    </source>
</evidence>
<dbReference type="PRINTS" id="PR00151">
    <property type="entry name" value="PORPHBDMNASE"/>
</dbReference>